<evidence type="ECO:0000259" key="9">
    <source>
        <dbReference type="PROSITE" id="PS50928"/>
    </source>
</evidence>
<dbReference type="GO" id="GO:0005886">
    <property type="term" value="C:plasma membrane"/>
    <property type="evidence" value="ECO:0007669"/>
    <property type="project" value="UniProtKB-SubCell"/>
</dbReference>
<dbReference type="Proteomes" id="UP000324646">
    <property type="component" value="Chromosome"/>
</dbReference>
<keyword evidence="3" id="KW-1003">Cell membrane</keyword>
<proteinExistence type="inferred from homology"/>
<comment type="similarity">
    <text evidence="8">Belongs to the binding-protein-dependent transport system permease family.</text>
</comment>
<dbReference type="EMBL" id="CP042243">
    <property type="protein sequence ID" value="QEK12986.1"/>
    <property type="molecule type" value="Genomic_DNA"/>
</dbReference>
<feature type="domain" description="ABC transmembrane type-1" evidence="9">
    <location>
        <begin position="65"/>
        <end position="253"/>
    </location>
</feature>
<feature type="transmembrane region" description="Helical" evidence="8">
    <location>
        <begin position="206"/>
        <end position="227"/>
    </location>
</feature>
<keyword evidence="4" id="KW-0997">Cell inner membrane</keyword>
<feature type="transmembrane region" description="Helical" evidence="8">
    <location>
        <begin position="12"/>
        <end position="32"/>
    </location>
</feature>
<dbReference type="Pfam" id="PF00528">
    <property type="entry name" value="BPD_transp_1"/>
    <property type="match status" value="1"/>
</dbReference>
<protein>
    <submittedName>
        <fullName evidence="10">ABC transporter permease subunit</fullName>
    </submittedName>
</protein>
<evidence type="ECO:0000256" key="1">
    <source>
        <dbReference type="ARBA" id="ARBA00004429"/>
    </source>
</evidence>
<dbReference type="AlphaFoldDB" id="A0A5C0SGY4"/>
<feature type="transmembrane region" description="Helical" evidence="8">
    <location>
        <begin position="234"/>
        <end position="253"/>
    </location>
</feature>
<feature type="transmembrane region" description="Helical" evidence="8">
    <location>
        <begin position="177"/>
        <end position="200"/>
    </location>
</feature>
<evidence type="ECO:0000256" key="6">
    <source>
        <dbReference type="ARBA" id="ARBA00022989"/>
    </source>
</evidence>
<dbReference type="RefSeq" id="WP_148810122.1">
    <property type="nucleotide sequence ID" value="NZ_CP042243.1"/>
</dbReference>
<dbReference type="PANTHER" id="PTHR43357:SF4">
    <property type="entry name" value="INNER MEMBRANE ABC TRANSPORTER PERMEASE PROTEIN YDCV"/>
    <property type="match status" value="1"/>
</dbReference>
<evidence type="ECO:0000256" key="7">
    <source>
        <dbReference type="ARBA" id="ARBA00023136"/>
    </source>
</evidence>
<dbReference type="CDD" id="cd06261">
    <property type="entry name" value="TM_PBP2"/>
    <property type="match status" value="1"/>
</dbReference>
<evidence type="ECO:0000313" key="10">
    <source>
        <dbReference type="EMBL" id="QEK12986.1"/>
    </source>
</evidence>
<dbReference type="GO" id="GO:0055085">
    <property type="term" value="P:transmembrane transport"/>
    <property type="evidence" value="ECO:0007669"/>
    <property type="project" value="InterPro"/>
</dbReference>
<reference evidence="10 11" key="1">
    <citation type="submission" date="2019-07" db="EMBL/GenBank/DDBJ databases">
        <title>Complete genome of Crassaminicella thermophila SY095.</title>
        <authorList>
            <person name="Li X."/>
        </authorList>
    </citation>
    <scope>NUCLEOTIDE SEQUENCE [LARGE SCALE GENOMIC DNA]</scope>
    <source>
        <strain evidence="10 11">SY095</strain>
    </source>
</reference>
<dbReference type="OrthoDB" id="9782004at2"/>
<dbReference type="Gene3D" id="1.10.3720.10">
    <property type="entry name" value="MetI-like"/>
    <property type="match status" value="1"/>
</dbReference>
<comment type="subcellular location">
    <subcellularLocation>
        <location evidence="1">Cell inner membrane</location>
        <topology evidence="1">Multi-pass membrane protein</topology>
    </subcellularLocation>
    <subcellularLocation>
        <location evidence="8">Cell membrane</location>
        <topology evidence="8">Multi-pass membrane protein</topology>
    </subcellularLocation>
</comment>
<evidence type="ECO:0000256" key="5">
    <source>
        <dbReference type="ARBA" id="ARBA00022692"/>
    </source>
</evidence>
<name>A0A5C0SGY4_CRATE</name>
<feature type="transmembrane region" description="Helical" evidence="8">
    <location>
        <begin position="133"/>
        <end position="156"/>
    </location>
</feature>
<keyword evidence="11" id="KW-1185">Reference proteome</keyword>
<organism evidence="10 11">
    <name type="scientific">Crassaminicella thermophila</name>
    <dbReference type="NCBI Taxonomy" id="2599308"/>
    <lineage>
        <taxon>Bacteria</taxon>
        <taxon>Bacillati</taxon>
        <taxon>Bacillota</taxon>
        <taxon>Clostridia</taxon>
        <taxon>Eubacteriales</taxon>
        <taxon>Clostridiaceae</taxon>
        <taxon>Crassaminicella</taxon>
    </lineage>
</organism>
<dbReference type="InterPro" id="IPR000515">
    <property type="entry name" value="MetI-like"/>
</dbReference>
<feature type="transmembrane region" description="Helical" evidence="8">
    <location>
        <begin position="103"/>
        <end position="127"/>
    </location>
</feature>
<accession>A0A5C0SGY4</accession>
<keyword evidence="2 8" id="KW-0813">Transport</keyword>
<evidence type="ECO:0000256" key="2">
    <source>
        <dbReference type="ARBA" id="ARBA00022448"/>
    </source>
</evidence>
<evidence type="ECO:0000256" key="4">
    <source>
        <dbReference type="ARBA" id="ARBA00022519"/>
    </source>
</evidence>
<gene>
    <name evidence="10" type="ORF">FQB35_12010</name>
</gene>
<feature type="transmembrane region" description="Helical" evidence="8">
    <location>
        <begin position="64"/>
        <end position="82"/>
    </location>
</feature>
<keyword evidence="7 8" id="KW-0472">Membrane</keyword>
<dbReference type="PROSITE" id="PS50928">
    <property type="entry name" value="ABC_TM1"/>
    <property type="match status" value="1"/>
</dbReference>
<dbReference type="PANTHER" id="PTHR43357">
    <property type="entry name" value="INNER MEMBRANE ABC TRANSPORTER PERMEASE PROTEIN YDCV"/>
    <property type="match status" value="1"/>
</dbReference>
<sequence>MKRKNSLIFKTIMYILIFMLVFPLLVLVIWSFSKSWPWPYLIPKDFGLRGFCYITSATCKSPRILVYSIFLSMIVTIINLLISIPAAKALGVYTFRGKKFFKTLILAPIIVPPVAVAMGIHVSFIKIGLANTFWGVVLVHLVPTIPYGVRILMNVFEIVGDSMEMQARVLGAKPIQIFFYVTLPLIAPGLVSAASMVFIISFSQYFLTFLIGGGKVVTFVIDMFPYIQSGDRMMASIYSLIFIITSFMVLLIMEKSVKAYYKTEAHFYL</sequence>
<dbReference type="KEGG" id="crs:FQB35_12010"/>
<evidence type="ECO:0000256" key="3">
    <source>
        <dbReference type="ARBA" id="ARBA00022475"/>
    </source>
</evidence>
<evidence type="ECO:0000313" key="11">
    <source>
        <dbReference type="Proteomes" id="UP000324646"/>
    </source>
</evidence>
<keyword evidence="6 8" id="KW-1133">Transmembrane helix</keyword>
<dbReference type="InterPro" id="IPR035906">
    <property type="entry name" value="MetI-like_sf"/>
</dbReference>
<evidence type="ECO:0000256" key="8">
    <source>
        <dbReference type="RuleBase" id="RU363032"/>
    </source>
</evidence>
<dbReference type="SUPFAM" id="SSF161098">
    <property type="entry name" value="MetI-like"/>
    <property type="match status" value="1"/>
</dbReference>
<keyword evidence="5 8" id="KW-0812">Transmembrane</keyword>